<sequence length="89" mass="9562">MCGVWAALLTSAVLAGGGAAEIPITLLGSPSRFRREGGPRTIEPCGVKERSDRRCGRLAGGWQFAADRPVAESLDLRGVVRDERVRREA</sequence>
<evidence type="ECO:0000313" key="1">
    <source>
        <dbReference type="EMBL" id="GEB57113.1"/>
    </source>
</evidence>
<evidence type="ECO:0000313" key="2">
    <source>
        <dbReference type="Proteomes" id="UP000315226"/>
    </source>
</evidence>
<name>A0A4Y3RK82_9ACTN</name>
<protein>
    <submittedName>
        <fullName evidence="1">Uncharacterized protein</fullName>
    </submittedName>
</protein>
<proteinExistence type="predicted"/>
<reference evidence="1 2" key="1">
    <citation type="submission" date="2019-06" db="EMBL/GenBank/DDBJ databases">
        <title>Whole genome shotgun sequence of Streptomyces gardneri NBRC 12865.</title>
        <authorList>
            <person name="Hosoyama A."/>
            <person name="Uohara A."/>
            <person name="Ohji S."/>
            <person name="Ichikawa N."/>
        </authorList>
    </citation>
    <scope>NUCLEOTIDE SEQUENCE [LARGE SCALE GENOMIC DNA]</scope>
    <source>
        <strain evidence="1 2">NBRC 12865</strain>
    </source>
</reference>
<keyword evidence="2" id="KW-1185">Reference proteome</keyword>
<comment type="caution">
    <text evidence="1">The sequence shown here is derived from an EMBL/GenBank/DDBJ whole genome shotgun (WGS) entry which is preliminary data.</text>
</comment>
<accession>A0A4Y3RK82</accession>
<dbReference type="EMBL" id="BJMN01000015">
    <property type="protein sequence ID" value="GEB57113.1"/>
    <property type="molecule type" value="Genomic_DNA"/>
</dbReference>
<dbReference type="Proteomes" id="UP000315226">
    <property type="component" value="Unassembled WGS sequence"/>
</dbReference>
<gene>
    <name evidence="1" type="ORF">SGA01_27180</name>
</gene>
<organism evidence="1 2">
    <name type="scientific">Streptomyces gardneri</name>
    <dbReference type="NCBI Taxonomy" id="66892"/>
    <lineage>
        <taxon>Bacteria</taxon>
        <taxon>Bacillati</taxon>
        <taxon>Actinomycetota</taxon>
        <taxon>Actinomycetes</taxon>
        <taxon>Kitasatosporales</taxon>
        <taxon>Streptomycetaceae</taxon>
        <taxon>Streptomyces</taxon>
    </lineage>
</organism>
<dbReference type="AlphaFoldDB" id="A0A4Y3RK82"/>